<dbReference type="GO" id="GO:0008270">
    <property type="term" value="F:zinc ion binding"/>
    <property type="evidence" value="ECO:0007669"/>
    <property type="project" value="UniProtKB-KW"/>
</dbReference>
<keyword evidence="14" id="KW-1185">Reference proteome</keyword>
<keyword evidence="4" id="KW-0808">Transferase</keyword>
<evidence type="ECO:0000256" key="1">
    <source>
        <dbReference type="ARBA" id="ARBA00004123"/>
    </source>
</evidence>
<evidence type="ECO:0000256" key="11">
    <source>
        <dbReference type="SAM" id="MobiDB-lite"/>
    </source>
</evidence>
<protein>
    <recommendedName>
        <fullName evidence="12">SP-RING-type domain-containing protein</fullName>
    </recommendedName>
</protein>
<comment type="subcellular location">
    <subcellularLocation>
        <location evidence="1">Nucleus</location>
    </subcellularLocation>
</comment>
<feature type="domain" description="SP-RING-type" evidence="12">
    <location>
        <begin position="296"/>
        <end position="389"/>
    </location>
</feature>
<evidence type="ECO:0000256" key="10">
    <source>
        <dbReference type="PROSITE-ProRule" id="PRU00452"/>
    </source>
</evidence>
<dbReference type="Pfam" id="PF11789">
    <property type="entry name" value="zf-Nse"/>
    <property type="match status" value="1"/>
</dbReference>
<feature type="compositionally biased region" description="Polar residues" evidence="11">
    <location>
        <begin position="1"/>
        <end position="30"/>
    </location>
</feature>
<dbReference type="GO" id="GO:0061665">
    <property type="term" value="F:SUMO ligase activity"/>
    <property type="evidence" value="ECO:0007669"/>
    <property type="project" value="TreeGrafter"/>
</dbReference>
<feature type="compositionally biased region" description="Low complexity" evidence="11">
    <location>
        <begin position="172"/>
        <end position="183"/>
    </location>
</feature>
<dbReference type="InterPro" id="IPR026846">
    <property type="entry name" value="Nse2(Mms21)"/>
</dbReference>
<dbReference type="Proteomes" id="UP000799753">
    <property type="component" value="Unassembled WGS sequence"/>
</dbReference>
<dbReference type="GO" id="GO:0000724">
    <property type="term" value="P:double-strand break repair via homologous recombination"/>
    <property type="evidence" value="ECO:0007669"/>
    <property type="project" value="InterPro"/>
</dbReference>
<dbReference type="InterPro" id="IPR013083">
    <property type="entry name" value="Znf_RING/FYVE/PHD"/>
</dbReference>
<comment type="similarity">
    <text evidence="3">Belongs to the NSE2 family.</text>
</comment>
<dbReference type="PANTHER" id="PTHR21330">
    <property type="entry name" value="E3 SUMO-PROTEIN LIGASE NSE2"/>
    <property type="match status" value="1"/>
</dbReference>
<gene>
    <name evidence="13" type="ORF">P280DRAFT_399380</name>
</gene>
<dbReference type="GO" id="GO:0005634">
    <property type="term" value="C:nucleus"/>
    <property type="evidence" value="ECO:0007669"/>
    <property type="project" value="UniProtKB-SubCell"/>
</dbReference>
<dbReference type="EMBL" id="MU006783">
    <property type="protein sequence ID" value="KAF2641099.1"/>
    <property type="molecule type" value="Genomic_DNA"/>
</dbReference>
<dbReference type="CDD" id="cd16651">
    <property type="entry name" value="SPL-RING_NSE2"/>
    <property type="match status" value="1"/>
</dbReference>
<evidence type="ECO:0000256" key="4">
    <source>
        <dbReference type="ARBA" id="ARBA00022679"/>
    </source>
</evidence>
<evidence type="ECO:0000256" key="6">
    <source>
        <dbReference type="ARBA" id="ARBA00022771"/>
    </source>
</evidence>
<dbReference type="PANTHER" id="PTHR21330:SF1">
    <property type="entry name" value="E3 SUMO-PROTEIN LIGASE NSE2"/>
    <property type="match status" value="1"/>
</dbReference>
<accession>A0A6A6RZU8</accession>
<keyword evidence="7" id="KW-0833">Ubl conjugation pathway</keyword>
<dbReference type="UniPathway" id="UPA00886"/>
<feature type="compositionally biased region" description="Polar residues" evidence="11">
    <location>
        <begin position="420"/>
        <end position="431"/>
    </location>
</feature>
<keyword evidence="9" id="KW-0539">Nucleus</keyword>
<dbReference type="SUPFAM" id="SSF57850">
    <property type="entry name" value="RING/U-box"/>
    <property type="match status" value="1"/>
</dbReference>
<dbReference type="AlphaFoldDB" id="A0A6A6RZU8"/>
<keyword evidence="5" id="KW-0479">Metal-binding</keyword>
<evidence type="ECO:0000256" key="5">
    <source>
        <dbReference type="ARBA" id="ARBA00022723"/>
    </source>
</evidence>
<organism evidence="13 14">
    <name type="scientific">Massarina eburnea CBS 473.64</name>
    <dbReference type="NCBI Taxonomy" id="1395130"/>
    <lineage>
        <taxon>Eukaryota</taxon>
        <taxon>Fungi</taxon>
        <taxon>Dikarya</taxon>
        <taxon>Ascomycota</taxon>
        <taxon>Pezizomycotina</taxon>
        <taxon>Dothideomycetes</taxon>
        <taxon>Pleosporomycetidae</taxon>
        <taxon>Pleosporales</taxon>
        <taxon>Massarineae</taxon>
        <taxon>Massarinaceae</taxon>
        <taxon>Massarina</taxon>
    </lineage>
</organism>
<reference evidence="13" key="1">
    <citation type="journal article" date="2020" name="Stud. Mycol.">
        <title>101 Dothideomycetes genomes: a test case for predicting lifestyles and emergence of pathogens.</title>
        <authorList>
            <person name="Haridas S."/>
            <person name="Albert R."/>
            <person name="Binder M."/>
            <person name="Bloem J."/>
            <person name="Labutti K."/>
            <person name="Salamov A."/>
            <person name="Andreopoulos B."/>
            <person name="Baker S."/>
            <person name="Barry K."/>
            <person name="Bills G."/>
            <person name="Bluhm B."/>
            <person name="Cannon C."/>
            <person name="Castanera R."/>
            <person name="Culley D."/>
            <person name="Daum C."/>
            <person name="Ezra D."/>
            <person name="Gonzalez J."/>
            <person name="Henrissat B."/>
            <person name="Kuo A."/>
            <person name="Liang C."/>
            <person name="Lipzen A."/>
            <person name="Lutzoni F."/>
            <person name="Magnuson J."/>
            <person name="Mondo S."/>
            <person name="Nolan M."/>
            <person name="Ohm R."/>
            <person name="Pangilinan J."/>
            <person name="Park H.-J."/>
            <person name="Ramirez L."/>
            <person name="Alfaro M."/>
            <person name="Sun H."/>
            <person name="Tritt A."/>
            <person name="Yoshinaga Y."/>
            <person name="Zwiers L.-H."/>
            <person name="Turgeon B."/>
            <person name="Goodwin S."/>
            <person name="Spatafora J."/>
            <person name="Crous P."/>
            <person name="Grigoriev I."/>
        </authorList>
    </citation>
    <scope>NUCLEOTIDE SEQUENCE</scope>
    <source>
        <strain evidence="13">CBS 473.64</strain>
    </source>
</reference>
<evidence type="ECO:0000256" key="8">
    <source>
        <dbReference type="ARBA" id="ARBA00022833"/>
    </source>
</evidence>
<dbReference type="OrthoDB" id="756301at2759"/>
<dbReference type="GO" id="GO:0030915">
    <property type="term" value="C:Smc5-Smc6 complex"/>
    <property type="evidence" value="ECO:0007669"/>
    <property type="project" value="InterPro"/>
</dbReference>
<evidence type="ECO:0000313" key="14">
    <source>
        <dbReference type="Proteomes" id="UP000799753"/>
    </source>
</evidence>
<evidence type="ECO:0000256" key="3">
    <source>
        <dbReference type="ARBA" id="ARBA00008212"/>
    </source>
</evidence>
<dbReference type="InterPro" id="IPR004181">
    <property type="entry name" value="Znf_MIZ"/>
</dbReference>
<dbReference type="GO" id="GO:0016925">
    <property type="term" value="P:protein sumoylation"/>
    <property type="evidence" value="ECO:0007669"/>
    <property type="project" value="UniProtKB-UniPathway"/>
</dbReference>
<evidence type="ECO:0000256" key="2">
    <source>
        <dbReference type="ARBA" id="ARBA00004718"/>
    </source>
</evidence>
<comment type="pathway">
    <text evidence="2">Protein modification; protein sumoylation.</text>
</comment>
<sequence>MASRYSTARPTPSRHSLVSNATPNRASSSAAAADELPPYKKPSHPLTTRAQDHIRALNGRSITLIKDQSTEAEKHITEAAGVINDKLREHEEEIAKRRKQWERGINTNSQENEEAALLMLQKKVDDMTKQLEEYMRGVIDTGVAAKRMEESLQWLHSNAPNRMREQYETQMSQRESQRQSQSQRGRRTHDSDGDEDMNAEVQSEGPTPGPTPLDGSRVILTGIGEVLSERLNSKKSEYTSQPLSFRYTENPAYVNFKGIVHDAKYQDDHPMPRPDTWFTETGSPAPGITQRGGDDDDDDIVMDRARISMRCPLTFQQFKEPLTSSKCPHTFEKNAIVEMIRMSNARVGGGRQGGVRAVECPVTGCNQMLTRDDLRHDPILIRKLQRMMKAEREAEQSELEDVDEHESLQPSTSIKREPSGRQTPATKQPPRSSYVEDLGPSSDSEDDDE</sequence>
<evidence type="ECO:0000259" key="12">
    <source>
        <dbReference type="PROSITE" id="PS51044"/>
    </source>
</evidence>
<dbReference type="Gene3D" id="3.30.40.10">
    <property type="entry name" value="Zinc/RING finger domain, C3HC4 (zinc finger)"/>
    <property type="match status" value="1"/>
</dbReference>
<evidence type="ECO:0000313" key="13">
    <source>
        <dbReference type="EMBL" id="KAF2641099.1"/>
    </source>
</evidence>
<feature type="region of interest" description="Disordered" evidence="11">
    <location>
        <begin position="165"/>
        <end position="216"/>
    </location>
</feature>
<dbReference type="PROSITE" id="PS51044">
    <property type="entry name" value="ZF_SP_RING"/>
    <property type="match status" value="1"/>
</dbReference>
<proteinExistence type="inferred from homology"/>
<evidence type="ECO:0000256" key="9">
    <source>
        <dbReference type="ARBA" id="ARBA00023242"/>
    </source>
</evidence>
<name>A0A6A6RZU8_9PLEO</name>
<evidence type="ECO:0000256" key="7">
    <source>
        <dbReference type="ARBA" id="ARBA00022786"/>
    </source>
</evidence>
<feature type="region of interest" description="Disordered" evidence="11">
    <location>
        <begin position="1"/>
        <end position="50"/>
    </location>
</feature>
<feature type="region of interest" description="Disordered" evidence="11">
    <location>
        <begin position="278"/>
        <end position="297"/>
    </location>
</feature>
<keyword evidence="8" id="KW-0862">Zinc</keyword>
<feature type="region of interest" description="Disordered" evidence="11">
    <location>
        <begin position="391"/>
        <end position="449"/>
    </location>
</feature>
<keyword evidence="6 10" id="KW-0863">Zinc-finger</keyword>